<dbReference type="EMBL" id="JBIUZV010000007">
    <property type="protein sequence ID" value="MFJ3046794.1"/>
    <property type="molecule type" value="Genomic_DNA"/>
</dbReference>
<keyword evidence="3" id="KW-1185">Reference proteome</keyword>
<dbReference type="SUPFAM" id="SSF75304">
    <property type="entry name" value="Amidase signature (AS) enzymes"/>
    <property type="match status" value="1"/>
</dbReference>
<feature type="domain" description="Amidase" evidence="1">
    <location>
        <begin position="28"/>
        <end position="420"/>
    </location>
</feature>
<sequence>MSSLLWQEHGGRLRQRLLAGTCSQADIAASCIERIEARESQVMAWAWHDKEQVLASARQADLRHAQGEPLGPLAGFAVGIKDIIDTADMPTAYGAALYRGHRPARDAAVVARLRAAGALILGKTVTTEFAYAAPGPTRNPHAHLHTPGGSSSGSAAAVAAGMASVAISSQTGGSTIRPAAFCGVVGFKPTHGRIDGAGMKPLAPSSDTVGLHARSVEDVARLFEALVAEPEPTPHGRCAQPQRVAWYPGPHAAQASAASHEMSGRLRLRLHEAGIEVVEPGLDMDMVARLGEENRLIMAVEASRTLAREYHEHRAQLTPQTIELIERGLSVGDRQYHAALAFVERSRDSFAHAMQGIDALLGFSAPGAAPLAASGTGSSLFNRPWSALGVPCLNLPCGSEQGLPLGVQLVAPAHADESLLAVARSIEVLLETAAGGS</sequence>
<dbReference type="InterPro" id="IPR023631">
    <property type="entry name" value="Amidase_dom"/>
</dbReference>
<dbReference type="Gene3D" id="3.90.1300.10">
    <property type="entry name" value="Amidase signature (AS) domain"/>
    <property type="match status" value="1"/>
</dbReference>
<evidence type="ECO:0000259" key="1">
    <source>
        <dbReference type="Pfam" id="PF01425"/>
    </source>
</evidence>
<dbReference type="Proteomes" id="UP001617427">
    <property type="component" value="Unassembled WGS sequence"/>
</dbReference>
<protein>
    <submittedName>
        <fullName evidence="2">Amidase</fullName>
    </submittedName>
</protein>
<dbReference type="Pfam" id="PF01425">
    <property type="entry name" value="Amidase"/>
    <property type="match status" value="1"/>
</dbReference>
<dbReference type="RefSeq" id="WP_402701073.1">
    <property type="nucleotide sequence ID" value="NZ_JBIUZV010000007.1"/>
</dbReference>
<comment type="caution">
    <text evidence="2">The sequence shown here is derived from an EMBL/GenBank/DDBJ whole genome shotgun (WGS) entry which is preliminary data.</text>
</comment>
<evidence type="ECO:0000313" key="2">
    <source>
        <dbReference type="EMBL" id="MFJ3046794.1"/>
    </source>
</evidence>
<proteinExistence type="predicted"/>
<name>A0ABW8F0H4_9BURK</name>
<evidence type="ECO:0000313" key="3">
    <source>
        <dbReference type="Proteomes" id="UP001617427"/>
    </source>
</evidence>
<dbReference type="PANTHER" id="PTHR11895:SF151">
    <property type="entry name" value="GLUTAMYL-TRNA(GLN) AMIDOTRANSFERASE SUBUNIT A"/>
    <property type="match status" value="1"/>
</dbReference>
<organism evidence="2 3">
    <name type="scientific">Herbaspirillum chlorophenolicum</name>
    <dbReference type="NCBI Taxonomy" id="211589"/>
    <lineage>
        <taxon>Bacteria</taxon>
        <taxon>Pseudomonadati</taxon>
        <taxon>Pseudomonadota</taxon>
        <taxon>Betaproteobacteria</taxon>
        <taxon>Burkholderiales</taxon>
        <taxon>Oxalobacteraceae</taxon>
        <taxon>Herbaspirillum</taxon>
    </lineage>
</organism>
<dbReference type="PANTHER" id="PTHR11895">
    <property type="entry name" value="TRANSAMIDASE"/>
    <property type="match status" value="1"/>
</dbReference>
<reference evidence="2 3" key="1">
    <citation type="submission" date="2024-10" db="EMBL/GenBank/DDBJ databases">
        <title>The Natural Products Discovery Center: Release of the First 8490 Sequenced Strains for Exploring Actinobacteria Biosynthetic Diversity.</title>
        <authorList>
            <person name="Kalkreuter E."/>
            <person name="Kautsar S.A."/>
            <person name="Yang D."/>
            <person name="Bader C.D."/>
            <person name="Teijaro C.N."/>
            <person name="Fluegel L."/>
            <person name="Davis C.M."/>
            <person name="Simpson J.R."/>
            <person name="Lauterbach L."/>
            <person name="Steele A.D."/>
            <person name="Gui C."/>
            <person name="Meng S."/>
            <person name="Li G."/>
            <person name="Viehrig K."/>
            <person name="Ye F."/>
            <person name="Su P."/>
            <person name="Kiefer A.F."/>
            <person name="Nichols A."/>
            <person name="Cepeda A.J."/>
            <person name="Yan W."/>
            <person name="Fan B."/>
            <person name="Jiang Y."/>
            <person name="Adhikari A."/>
            <person name="Zheng C.-J."/>
            <person name="Schuster L."/>
            <person name="Cowan T.M."/>
            <person name="Smanski M.J."/>
            <person name="Chevrette M.G."/>
            <person name="De Carvalho L.P.S."/>
            <person name="Shen B."/>
        </authorList>
    </citation>
    <scope>NUCLEOTIDE SEQUENCE [LARGE SCALE GENOMIC DNA]</scope>
    <source>
        <strain evidence="2 3">NPDC087045</strain>
    </source>
</reference>
<gene>
    <name evidence="2" type="ORF">ACIPEN_13270</name>
</gene>
<accession>A0ABW8F0H4</accession>
<dbReference type="InterPro" id="IPR036928">
    <property type="entry name" value="AS_sf"/>
</dbReference>
<dbReference type="InterPro" id="IPR000120">
    <property type="entry name" value="Amidase"/>
</dbReference>